<evidence type="ECO:0008006" key="3">
    <source>
        <dbReference type="Google" id="ProtNLM"/>
    </source>
</evidence>
<organism evidence="1 2">
    <name type="scientific">Umezawaea tangerina</name>
    <dbReference type="NCBI Taxonomy" id="84725"/>
    <lineage>
        <taxon>Bacteria</taxon>
        <taxon>Bacillati</taxon>
        <taxon>Actinomycetota</taxon>
        <taxon>Actinomycetes</taxon>
        <taxon>Pseudonocardiales</taxon>
        <taxon>Pseudonocardiaceae</taxon>
        <taxon>Umezawaea</taxon>
    </lineage>
</organism>
<proteinExistence type="predicted"/>
<dbReference type="InterPro" id="IPR017945">
    <property type="entry name" value="DHBP_synth_RibB-like_a/b_dom"/>
</dbReference>
<protein>
    <recommendedName>
        <fullName evidence="3">tRNA A37 threonylcarbamoyladenosine synthetase subunit TsaC/SUA5/YrdC</fullName>
    </recommendedName>
</protein>
<dbReference type="OrthoDB" id="508917at2"/>
<dbReference type="RefSeq" id="WP_106186478.1">
    <property type="nucleotide sequence ID" value="NZ_PVTF01000002.1"/>
</dbReference>
<dbReference type="Gene3D" id="3.90.870.10">
    <property type="entry name" value="DHBP synthase"/>
    <property type="match status" value="1"/>
</dbReference>
<sequence>MTDGGAVDLDGACRALDAGRAVVLPNPAPLTRVVTGTRPDTVNTAKARPADQPVALWAHHDDTWDTLVPSLDLDGDLVAFARRLLTDDLLTLLLPLRPDVPAWLAPASKDGWALLFGARWSPLRPLLDRFPLLYVSSANTTGHPPAATTAEATTMFAPTTPVLDTTFLPDHTTDVPRQATTTVRLHPGGVLDLHRHGAQDHPHPNAAAYLDTLHRAAKNTGTAAQGDAFA</sequence>
<dbReference type="Proteomes" id="UP000239494">
    <property type="component" value="Unassembled WGS sequence"/>
</dbReference>
<evidence type="ECO:0000313" key="2">
    <source>
        <dbReference type="Proteomes" id="UP000239494"/>
    </source>
</evidence>
<dbReference type="EMBL" id="PVTF01000002">
    <property type="protein sequence ID" value="PRY44901.1"/>
    <property type="molecule type" value="Genomic_DNA"/>
</dbReference>
<name>A0A2T0TH10_9PSEU</name>
<dbReference type="AlphaFoldDB" id="A0A2T0TH10"/>
<evidence type="ECO:0000313" key="1">
    <source>
        <dbReference type="EMBL" id="PRY44901.1"/>
    </source>
</evidence>
<keyword evidence="2" id="KW-1185">Reference proteome</keyword>
<gene>
    <name evidence="1" type="ORF">CLV43_102466</name>
</gene>
<dbReference type="SUPFAM" id="SSF55821">
    <property type="entry name" value="YrdC/RibB"/>
    <property type="match status" value="1"/>
</dbReference>
<accession>A0A2T0TH10</accession>
<reference evidence="1 2" key="1">
    <citation type="submission" date="2018-03" db="EMBL/GenBank/DDBJ databases">
        <title>Genomic Encyclopedia of Archaeal and Bacterial Type Strains, Phase II (KMG-II): from individual species to whole genera.</title>
        <authorList>
            <person name="Goeker M."/>
        </authorList>
    </citation>
    <scope>NUCLEOTIDE SEQUENCE [LARGE SCALE GENOMIC DNA]</scope>
    <source>
        <strain evidence="1 2">DSM 44720</strain>
    </source>
</reference>
<comment type="caution">
    <text evidence="1">The sequence shown here is derived from an EMBL/GenBank/DDBJ whole genome shotgun (WGS) entry which is preliminary data.</text>
</comment>